<evidence type="ECO:0000313" key="2">
    <source>
        <dbReference type="Proteomes" id="UP000070533"/>
    </source>
</evidence>
<accession>A0A133QM78</accession>
<gene>
    <name evidence="1" type="ORF">HMPREF3226_00307</name>
</gene>
<keyword evidence="2" id="KW-1185">Reference proteome</keyword>
<evidence type="ECO:0000313" key="1">
    <source>
        <dbReference type="EMBL" id="KXA43863.1"/>
    </source>
</evidence>
<dbReference type="PATRIC" id="fig|28128.5.peg.310"/>
<dbReference type="EMBL" id="LRQG01000013">
    <property type="protein sequence ID" value="KXA43863.1"/>
    <property type="molecule type" value="Genomic_DNA"/>
</dbReference>
<proteinExistence type="predicted"/>
<sequence length="126" mass="14820">MKLQQYFQAYDFEEIYPHIGLMFPKARHLRAQFQHAYELLLDIKPTPSKKYILYQLMEDPDTNEMFYGSDDSNFKGPWDVLLGKELRKGPSVDLTDAEMVANCLLNTVLIGRHPKDFNKDFEDITR</sequence>
<dbReference type="RefSeq" id="WP_025876562.1">
    <property type="nucleotide sequence ID" value="NZ_BAAAXP010000089.1"/>
</dbReference>
<comment type="caution">
    <text evidence="1">The sequence shown here is derived from an EMBL/GenBank/DDBJ whole genome shotgun (WGS) entry which is preliminary data.</text>
</comment>
<dbReference type="Proteomes" id="UP000070533">
    <property type="component" value="Unassembled WGS sequence"/>
</dbReference>
<reference evidence="2" key="1">
    <citation type="submission" date="2016-01" db="EMBL/GenBank/DDBJ databases">
        <authorList>
            <person name="Mitreva M."/>
            <person name="Pepin K.H."/>
            <person name="Mihindukulasuriya K.A."/>
            <person name="Fulton R."/>
            <person name="Fronick C."/>
            <person name="O'Laughlin M."/>
            <person name="Miner T."/>
            <person name="Herter B."/>
            <person name="Rosa B.A."/>
            <person name="Cordes M."/>
            <person name="Tomlinson C."/>
            <person name="Wollam A."/>
            <person name="Palsikar V.B."/>
            <person name="Mardis E.R."/>
            <person name="Wilson R.K."/>
        </authorList>
    </citation>
    <scope>NUCLEOTIDE SEQUENCE [LARGE SCALE GENOMIC DNA]</scope>
    <source>
        <strain evidence="2">MJR7716</strain>
    </source>
</reference>
<dbReference type="STRING" id="28128.HMPREF3226_00307"/>
<organism evidence="1 2">
    <name type="scientific">Prevotella corporis</name>
    <dbReference type="NCBI Taxonomy" id="28128"/>
    <lineage>
        <taxon>Bacteria</taxon>
        <taxon>Pseudomonadati</taxon>
        <taxon>Bacteroidota</taxon>
        <taxon>Bacteroidia</taxon>
        <taxon>Bacteroidales</taxon>
        <taxon>Prevotellaceae</taxon>
        <taxon>Prevotella</taxon>
    </lineage>
</organism>
<dbReference type="AlphaFoldDB" id="A0A133QM78"/>
<protein>
    <submittedName>
        <fullName evidence="1">Uncharacterized protein</fullName>
    </submittedName>
</protein>
<name>A0A133QM78_9BACT</name>
<dbReference type="OrthoDB" id="1077575at2"/>